<protein>
    <submittedName>
        <fullName evidence="1">Uncharacterized protein</fullName>
    </submittedName>
</protein>
<evidence type="ECO:0000313" key="1">
    <source>
        <dbReference type="EMBL" id="EHJ14606.1"/>
    </source>
</evidence>
<accession>G5IZN8</accession>
<comment type="caution">
    <text evidence="1">The sequence shown here is derived from an EMBL/GenBank/DDBJ whole genome shotgun (WGS) entry which is preliminary data.</text>
</comment>
<reference evidence="1 2" key="1">
    <citation type="journal article" date="2011" name="Front. Microbiol.">
        <title>Two Strains of Crocosphaera watsonii with Highly Conserved Genomes are Distinguished by Strain-Specific Features.</title>
        <authorList>
            <person name="Bench S.R."/>
            <person name="Ilikchyan I.N."/>
            <person name="Tripp H.J."/>
            <person name="Zehr J.P."/>
        </authorList>
    </citation>
    <scope>NUCLEOTIDE SEQUENCE [LARGE SCALE GENOMIC DNA]</scope>
    <source>
        <strain evidence="1 2">WH 0003</strain>
    </source>
</reference>
<sequence>MTDGLDGQDCYYVASLEKLIIDRDNVMKPRHLGKRLNYEKKMLKLIKI</sequence>
<dbReference type="PATRIC" id="fig|423471.3.peg.666"/>
<dbReference type="Proteomes" id="UP000003477">
    <property type="component" value="Unassembled WGS sequence"/>
</dbReference>
<name>G5IZN8_CROWT</name>
<organism evidence="1 2">
    <name type="scientific">Crocosphaera watsonii WH 0003</name>
    <dbReference type="NCBI Taxonomy" id="423471"/>
    <lineage>
        <taxon>Bacteria</taxon>
        <taxon>Bacillati</taxon>
        <taxon>Cyanobacteriota</taxon>
        <taxon>Cyanophyceae</taxon>
        <taxon>Oscillatoriophycideae</taxon>
        <taxon>Chroococcales</taxon>
        <taxon>Aphanothecaceae</taxon>
        <taxon>Crocosphaera</taxon>
    </lineage>
</organism>
<dbReference type="EMBL" id="AESD01000120">
    <property type="protein sequence ID" value="EHJ14606.1"/>
    <property type="molecule type" value="Genomic_DNA"/>
</dbReference>
<gene>
    <name evidence="1" type="ORF">CWATWH0003_0729</name>
</gene>
<proteinExistence type="predicted"/>
<evidence type="ECO:0000313" key="2">
    <source>
        <dbReference type="Proteomes" id="UP000003477"/>
    </source>
</evidence>
<dbReference type="AlphaFoldDB" id="G5IZN8"/>